<dbReference type="Proteomes" id="UP001642501">
    <property type="component" value="Unassembled WGS sequence"/>
</dbReference>
<comment type="similarity">
    <text evidence="1">Belongs to the MEMO1 family.</text>
</comment>
<gene>
    <name evidence="2" type="ORF">SEPCBS57363_005520</name>
</gene>
<evidence type="ECO:0000256" key="1">
    <source>
        <dbReference type="ARBA" id="ARBA00006315"/>
    </source>
</evidence>
<accession>A0ABP0DY12</accession>
<evidence type="ECO:0000313" key="2">
    <source>
        <dbReference type="EMBL" id="CAK7273174.1"/>
    </source>
</evidence>
<dbReference type="PANTHER" id="PTHR11060:SF0">
    <property type="entry name" value="PROTEIN MEMO1"/>
    <property type="match status" value="1"/>
</dbReference>
<name>A0ABP0DY12_9PEZI</name>
<evidence type="ECO:0000313" key="3">
    <source>
        <dbReference type="Proteomes" id="UP001642501"/>
    </source>
</evidence>
<sequence length="169" mass="18723">MIGDGDGASEKAYGQLLLPYLEDPENAFVVSSDFCHWGRNFQYWQYCSSADFTKLRSLSPHGGSHPDPSEPPIHEFIQTLDKAAFKAIESGVQAKFVEYLHLTENTICGRHPISVVMAALSLLSDRSKAPEVVCSTRKQKFTFVRYERSNLATTTSDSSVSYGSAYATL</sequence>
<organism evidence="2 3">
    <name type="scientific">Sporothrix epigloea</name>
    <dbReference type="NCBI Taxonomy" id="1892477"/>
    <lineage>
        <taxon>Eukaryota</taxon>
        <taxon>Fungi</taxon>
        <taxon>Dikarya</taxon>
        <taxon>Ascomycota</taxon>
        <taxon>Pezizomycotina</taxon>
        <taxon>Sordariomycetes</taxon>
        <taxon>Sordariomycetidae</taxon>
        <taxon>Ophiostomatales</taxon>
        <taxon>Ophiostomataceae</taxon>
        <taxon>Sporothrix</taxon>
    </lineage>
</organism>
<dbReference type="PANTHER" id="PTHR11060">
    <property type="entry name" value="PROTEIN MEMO1"/>
    <property type="match status" value="1"/>
</dbReference>
<dbReference type="NCBIfam" id="TIGR04336">
    <property type="entry name" value="AmmeMemoSam_B"/>
    <property type="match status" value="1"/>
</dbReference>
<evidence type="ECO:0008006" key="4">
    <source>
        <dbReference type="Google" id="ProtNLM"/>
    </source>
</evidence>
<reference evidence="2 3" key="1">
    <citation type="submission" date="2024-01" db="EMBL/GenBank/DDBJ databases">
        <authorList>
            <person name="Allen C."/>
            <person name="Tagirdzhanova G."/>
        </authorList>
    </citation>
    <scope>NUCLEOTIDE SEQUENCE [LARGE SCALE GENOMIC DNA]</scope>
    <source>
        <strain evidence="2 3">CBS 573.63</strain>
    </source>
</reference>
<protein>
    <recommendedName>
        <fullName evidence="4">Protein MEMO1</fullName>
    </recommendedName>
</protein>
<keyword evidence="3" id="KW-1185">Reference proteome</keyword>
<comment type="caution">
    <text evidence="2">The sequence shown here is derived from an EMBL/GenBank/DDBJ whole genome shotgun (WGS) entry which is preliminary data.</text>
</comment>
<dbReference type="CDD" id="cd07361">
    <property type="entry name" value="MEMO_like"/>
    <property type="match status" value="1"/>
</dbReference>
<proteinExistence type="inferred from homology"/>
<dbReference type="Pfam" id="PF01875">
    <property type="entry name" value="Memo"/>
    <property type="match status" value="1"/>
</dbReference>
<dbReference type="Gene3D" id="3.40.830.10">
    <property type="entry name" value="LigB-like"/>
    <property type="match status" value="1"/>
</dbReference>
<dbReference type="InterPro" id="IPR002737">
    <property type="entry name" value="MEMO1_fam"/>
</dbReference>
<dbReference type="EMBL" id="CAWUOM010000125">
    <property type="protein sequence ID" value="CAK7273174.1"/>
    <property type="molecule type" value="Genomic_DNA"/>
</dbReference>